<reference evidence="2" key="1">
    <citation type="submission" date="2019-06" db="EMBL/GenBank/DDBJ databases">
        <authorList>
            <person name="Zheng W."/>
        </authorList>
    </citation>
    <scope>NUCLEOTIDE SEQUENCE</scope>
    <source>
        <strain evidence="2">QDHG01</strain>
    </source>
</reference>
<feature type="region of interest" description="Disordered" evidence="1">
    <location>
        <begin position="1"/>
        <end position="21"/>
    </location>
</feature>
<dbReference type="AlphaFoldDB" id="A0A8J8T764"/>
<evidence type="ECO:0000256" key="1">
    <source>
        <dbReference type="SAM" id="MobiDB-lite"/>
    </source>
</evidence>
<evidence type="ECO:0000313" key="3">
    <source>
        <dbReference type="Proteomes" id="UP000785679"/>
    </source>
</evidence>
<proteinExistence type="predicted"/>
<sequence>MSSSTIGPGDGSATNTQGHTPFTFQNTAQRQQLYNQLGQQNIVYRQMAATQSKIIPHLFAPVKTSRLRQSPIIAKFDHQDSATEDNEIREQLQAVNSGGDWQNPGIKNQASMKQKQPEVSVQTGVRDSPAIQHRPGQYYHLHLQMQHPPIQSVIDSDGDKGSTHQFYESIRSSNMWPNNKDNLDAHLQSQIQWNSKLPHINIQIDSKRGTAANRMTPQDLSHLNSTFSQEVPIANKMFPKRHRKHLSMEKTHYVPAVQSSGVGTLKGVVDMGAAAQDGKAPQIQLPVQEKSLPVSRQRDQLVNAGYKSVLGGGYYSALGDFKGTSTLKTKYLTPLRQIMNTSVLDAKTLGFDRQPIGEESPNANVKPSSPRKELKRKQLMAYHGWLKSKQKSQLSHHKKEAMQLGIGQAQTTEETTKPESPTQKPQEDYKQHSKREVQFSPLIPVQERERNPGPFNYTQPRKQTHVIPDIFLFQQNESLSTIDRDYSIQQSQFQNSQQFDGSRRSLKGLFRKTSKKQQSFIAPTPEVIQKRQIQQKHNTSPFNNHNMSMDSADNKVMVQDSARQSTQLQGGQELKQIIRDLTQELNSPIVFPHKQGQPAFSIGYHGSPAVISSVSPKQLTLPQMPPHDHNDKQLEHHNILHLKNNHRNSPRLSAQNTREEKDQTNTIALVNRIRDQKNKKRRGKFNKNEALYEFIEQMHRLNDNSQLESVESGRQQYFSPQPRYQQPAYQPASQLRTELGYYN</sequence>
<feature type="region of interest" description="Disordered" evidence="1">
    <location>
        <begin position="353"/>
        <end position="373"/>
    </location>
</feature>
<feature type="compositionally biased region" description="Polar residues" evidence="1">
    <location>
        <begin position="97"/>
        <end position="125"/>
    </location>
</feature>
<gene>
    <name evidence="2" type="ORF">FGO68_gene17529</name>
</gene>
<feature type="compositionally biased region" description="Basic and acidic residues" evidence="1">
    <location>
        <begin position="425"/>
        <end position="437"/>
    </location>
</feature>
<protein>
    <submittedName>
        <fullName evidence="2">Uncharacterized protein</fullName>
    </submittedName>
</protein>
<organism evidence="2 3">
    <name type="scientific">Halteria grandinella</name>
    <dbReference type="NCBI Taxonomy" id="5974"/>
    <lineage>
        <taxon>Eukaryota</taxon>
        <taxon>Sar</taxon>
        <taxon>Alveolata</taxon>
        <taxon>Ciliophora</taxon>
        <taxon>Intramacronucleata</taxon>
        <taxon>Spirotrichea</taxon>
        <taxon>Stichotrichia</taxon>
        <taxon>Sporadotrichida</taxon>
        <taxon>Halteriidae</taxon>
        <taxon>Halteria</taxon>
    </lineage>
</organism>
<feature type="region of interest" description="Disordered" evidence="1">
    <location>
        <begin position="643"/>
        <end position="662"/>
    </location>
</feature>
<dbReference type="EMBL" id="RRYP01003396">
    <property type="protein sequence ID" value="TNV83838.1"/>
    <property type="molecule type" value="Genomic_DNA"/>
</dbReference>
<accession>A0A8J8T764</accession>
<name>A0A8J8T764_HALGN</name>
<feature type="region of interest" description="Disordered" evidence="1">
    <location>
        <begin position="406"/>
        <end position="437"/>
    </location>
</feature>
<feature type="region of interest" description="Disordered" evidence="1">
    <location>
        <begin position="97"/>
        <end position="131"/>
    </location>
</feature>
<feature type="region of interest" description="Disordered" evidence="1">
    <location>
        <begin position="719"/>
        <end position="743"/>
    </location>
</feature>
<keyword evidence="3" id="KW-1185">Reference proteome</keyword>
<feature type="compositionally biased region" description="Low complexity" evidence="1">
    <location>
        <begin position="719"/>
        <end position="734"/>
    </location>
</feature>
<dbReference type="Proteomes" id="UP000785679">
    <property type="component" value="Unassembled WGS sequence"/>
</dbReference>
<evidence type="ECO:0000313" key="2">
    <source>
        <dbReference type="EMBL" id="TNV83838.1"/>
    </source>
</evidence>
<feature type="compositionally biased region" description="Low complexity" evidence="1">
    <location>
        <begin position="410"/>
        <end position="424"/>
    </location>
</feature>
<comment type="caution">
    <text evidence="2">The sequence shown here is derived from an EMBL/GenBank/DDBJ whole genome shotgun (WGS) entry which is preliminary data.</text>
</comment>